<dbReference type="AlphaFoldDB" id="A0A1L7CY78"/>
<dbReference type="PANTHER" id="PTHR35457:SF1">
    <property type="entry name" value="HEME A SYNTHASE"/>
    <property type="match status" value="1"/>
</dbReference>
<evidence type="ECO:0000256" key="12">
    <source>
        <dbReference type="SAM" id="Phobius"/>
    </source>
</evidence>
<comment type="pathway">
    <text evidence="11">Porphyrin-containing compound metabolism.</text>
</comment>
<feature type="transmembrane region" description="Helical" evidence="12">
    <location>
        <begin position="274"/>
        <end position="296"/>
    </location>
</feature>
<feature type="transmembrane region" description="Helical" evidence="12">
    <location>
        <begin position="102"/>
        <end position="123"/>
    </location>
</feature>
<dbReference type="GO" id="GO:0016020">
    <property type="term" value="C:membrane"/>
    <property type="evidence" value="ECO:0007669"/>
    <property type="project" value="UniProtKB-SubCell"/>
</dbReference>
<feature type="transmembrane region" description="Helical" evidence="12">
    <location>
        <begin position="171"/>
        <end position="197"/>
    </location>
</feature>
<dbReference type="PANTHER" id="PTHR35457">
    <property type="entry name" value="HEME A SYNTHASE"/>
    <property type="match status" value="1"/>
</dbReference>
<keyword evidence="2" id="KW-1003">Cell membrane</keyword>
<keyword evidence="5 12" id="KW-1133">Transmembrane helix</keyword>
<keyword evidence="8" id="KW-0350">Heme biosynthesis</keyword>
<keyword evidence="9 12" id="KW-0472">Membrane</keyword>
<gene>
    <name evidence="13" type="ORF">CSPHI_06430</name>
</gene>
<keyword evidence="7" id="KW-0408">Iron</keyword>
<evidence type="ECO:0000313" key="13">
    <source>
        <dbReference type="EMBL" id="APT90741.1"/>
    </source>
</evidence>
<dbReference type="InterPro" id="IPR003780">
    <property type="entry name" value="COX15/CtaA_fam"/>
</dbReference>
<dbReference type="EMBL" id="CP009248">
    <property type="protein sequence ID" value="APT90741.1"/>
    <property type="molecule type" value="Genomic_DNA"/>
</dbReference>
<dbReference type="STRING" id="1437874.CSPHI_06430"/>
<organism evidence="13 14">
    <name type="scientific">Corynebacterium sphenisci DSM 44792</name>
    <dbReference type="NCBI Taxonomy" id="1437874"/>
    <lineage>
        <taxon>Bacteria</taxon>
        <taxon>Bacillati</taxon>
        <taxon>Actinomycetota</taxon>
        <taxon>Actinomycetes</taxon>
        <taxon>Mycobacteriales</taxon>
        <taxon>Corynebacteriaceae</taxon>
        <taxon>Corynebacterium</taxon>
    </lineage>
</organism>
<proteinExistence type="predicted"/>
<comment type="subcellular location">
    <subcellularLocation>
        <location evidence="1">Membrane</location>
        <topology evidence="1">Multi-pass membrane protein</topology>
    </subcellularLocation>
</comment>
<evidence type="ECO:0000256" key="9">
    <source>
        <dbReference type="ARBA" id="ARBA00023136"/>
    </source>
</evidence>
<dbReference type="GO" id="GO:0046872">
    <property type="term" value="F:metal ion binding"/>
    <property type="evidence" value="ECO:0007669"/>
    <property type="project" value="UniProtKB-KW"/>
</dbReference>
<feature type="transmembrane region" description="Helical" evidence="12">
    <location>
        <begin position="129"/>
        <end position="150"/>
    </location>
</feature>
<sequence>MPLQRLPLPTIRRQRLYALLVLVAQAGIAVTGSIVRVTGSGLGCETWPQCHPGSFTPVAGAAPALHQAIEFGNRLLTFVLVALTLLLFLAVVRAGRRREIKVLALISGLGIIVQAVIGGVSVWVDLKWYAVALHFLPSMLLVWIAGLAYVKVAEPDDGAVTRTYPPLLRRLAALCAAAMTATLITGTMVTGAGPHAGDATVAPEDRLNLPIVDLTHVHAGFMYLLLGLVIGLIFALAVSEVDSAAVKLGAWLFAMILIQGGVGMIQYWNDVPEALVPVHVAGSGIVTGLTAVLFALGLRRIGGAATVTGSTAGDAEHAAAR</sequence>
<dbReference type="InterPro" id="IPR050450">
    <property type="entry name" value="COX15/CtaA_HemeA_synthase"/>
</dbReference>
<evidence type="ECO:0000256" key="8">
    <source>
        <dbReference type="ARBA" id="ARBA00023133"/>
    </source>
</evidence>
<feature type="transmembrane region" description="Helical" evidence="12">
    <location>
        <begin position="250"/>
        <end position="268"/>
    </location>
</feature>
<evidence type="ECO:0000256" key="4">
    <source>
        <dbReference type="ARBA" id="ARBA00022723"/>
    </source>
</evidence>
<dbReference type="GO" id="GO:0006784">
    <property type="term" value="P:heme A biosynthetic process"/>
    <property type="evidence" value="ECO:0007669"/>
    <property type="project" value="InterPro"/>
</dbReference>
<evidence type="ECO:0000256" key="1">
    <source>
        <dbReference type="ARBA" id="ARBA00004141"/>
    </source>
</evidence>
<reference evidence="13 14" key="1">
    <citation type="submission" date="2014-08" db="EMBL/GenBank/DDBJ databases">
        <title>Complete genome sequence of Corynebacterium sphenisci CECT 5990(T) (=DSM 44792(T)), isolated from healthy wild penguins.</title>
        <authorList>
            <person name="Ruckert C."/>
            <person name="Albersmeier A."/>
            <person name="Winkler A."/>
            <person name="Kalinowski J."/>
        </authorList>
    </citation>
    <scope>NUCLEOTIDE SEQUENCE [LARGE SCALE GENOMIC DNA]</scope>
    <source>
        <strain evidence="13 14">DSM 44792</strain>
    </source>
</reference>
<evidence type="ECO:0000256" key="7">
    <source>
        <dbReference type="ARBA" id="ARBA00023004"/>
    </source>
</evidence>
<keyword evidence="14" id="KW-1185">Reference proteome</keyword>
<evidence type="ECO:0000256" key="3">
    <source>
        <dbReference type="ARBA" id="ARBA00022692"/>
    </source>
</evidence>
<dbReference type="Pfam" id="PF02628">
    <property type="entry name" value="COX15-CtaA"/>
    <property type="match status" value="1"/>
</dbReference>
<feature type="transmembrane region" description="Helical" evidence="12">
    <location>
        <begin position="217"/>
        <end position="238"/>
    </location>
</feature>
<keyword evidence="6" id="KW-0560">Oxidoreductase</keyword>
<protein>
    <submittedName>
        <fullName evidence="13">Cytochrome B561</fullName>
    </submittedName>
</protein>
<evidence type="ECO:0000256" key="10">
    <source>
        <dbReference type="ARBA" id="ARBA00023157"/>
    </source>
</evidence>
<feature type="transmembrane region" description="Helical" evidence="12">
    <location>
        <begin position="75"/>
        <end position="95"/>
    </location>
</feature>
<dbReference type="KEGG" id="csph:CSPHI_06430"/>
<evidence type="ECO:0000256" key="5">
    <source>
        <dbReference type="ARBA" id="ARBA00022989"/>
    </source>
</evidence>
<evidence type="ECO:0000256" key="2">
    <source>
        <dbReference type="ARBA" id="ARBA00022475"/>
    </source>
</evidence>
<dbReference type="Proteomes" id="UP000185469">
    <property type="component" value="Chromosome"/>
</dbReference>
<keyword evidence="10" id="KW-1015">Disulfide bond</keyword>
<feature type="transmembrane region" description="Helical" evidence="12">
    <location>
        <begin position="16"/>
        <end position="35"/>
    </location>
</feature>
<keyword evidence="3 12" id="KW-0812">Transmembrane</keyword>
<evidence type="ECO:0000256" key="11">
    <source>
        <dbReference type="ARBA" id="ARBA00023444"/>
    </source>
</evidence>
<accession>A0A1L7CY78</accession>
<keyword evidence="4" id="KW-0479">Metal-binding</keyword>
<evidence type="ECO:0000313" key="14">
    <source>
        <dbReference type="Proteomes" id="UP000185469"/>
    </source>
</evidence>
<dbReference type="GO" id="GO:0016491">
    <property type="term" value="F:oxidoreductase activity"/>
    <property type="evidence" value="ECO:0007669"/>
    <property type="project" value="UniProtKB-KW"/>
</dbReference>
<name>A0A1L7CY78_9CORY</name>
<evidence type="ECO:0000256" key="6">
    <source>
        <dbReference type="ARBA" id="ARBA00023002"/>
    </source>
</evidence>